<evidence type="ECO:0000256" key="1">
    <source>
        <dbReference type="ARBA" id="ARBA00022801"/>
    </source>
</evidence>
<organism evidence="7 8">
    <name type="scientific">Panagrellus redivivus</name>
    <name type="common">Microworm</name>
    <dbReference type="NCBI Taxonomy" id="6233"/>
    <lineage>
        <taxon>Eukaryota</taxon>
        <taxon>Metazoa</taxon>
        <taxon>Ecdysozoa</taxon>
        <taxon>Nematoda</taxon>
        <taxon>Chromadorea</taxon>
        <taxon>Rhabditida</taxon>
        <taxon>Tylenchina</taxon>
        <taxon>Panagrolaimomorpha</taxon>
        <taxon>Panagrolaimoidea</taxon>
        <taxon>Panagrolaimidae</taxon>
        <taxon>Panagrellus</taxon>
    </lineage>
</organism>
<keyword evidence="7" id="KW-1185">Reference proteome</keyword>
<evidence type="ECO:0000313" key="7">
    <source>
        <dbReference type="Proteomes" id="UP000492821"/>
    </source>
</evidence>
<dbReference type="EC" id="3.2.2.-" evidence="6"/>
<reference evidence="8" key="2">
    <citation type="submission" date="2020-10" db="UniProtKB">
        <authorList>
            <consortium name="WormBaseParasite"/>
        </authorList>
    </citation>
    <scope>IDENTIFICATION</scope>
</reference>
<evidence type="ECO:0000256" key="6">
    <source>
        <dbReference type="RuleBase" id="RU365002"/>
    </source>
</evidence>
<comment type="function">
    <text evidence="6">Catalyzes the hydrolysis of queuosine 5'-phosphate, releasing the nucleobase queuine (q). Is required for salvage of queuine from exogenous queuosine (Q) that is imported and then converted to queuosine 5'-phosphate intracellularly.</text>
</comment>
<evidence type="ECO:0000256" key="2">
    <source>
        <dbReference type="ARBA" id="ARBA00035119"/>
    </source>
</evidence>
<comment type="catalytic activity">
    <reaction evidence="5 6">
        <text>queuosine 5'-phosphate + H2O = queuine + D-ribose 5-phosphate</text>
        <dbReference type="Rhea" id="RHEA:75387"/>
        <dbReference type="ChEBI" id="CHEBI:15377"/>
        <dbReference type="ChEBI" id="CHEBI:17433"/>
        <dbReference type="ChEBI" id="CHEBI:78346"/>
        <dbReference type="ChEBI" id="CHEBI:194371"/>
    </reaction>
    <physiologicalReaction direction="left-to-right" evidence="5 6">
        <dbReference type="Rhea" id="RHEA:75388"/>
    </physiologicalReaction>
</comment>
<dbReference type="WBParaSite" id="Pan_g14438.t1">
    <property type="protein sequence ID" value="Pan_g14438.t1"/>
    <property type="gene ID" value="Pan_g14438"/>
</dbReference>
<evidence type="ECO:0000256" key="5">
    <source>
        <dbReference type="ARBA" id="ARBA00048204"/>
    </source>
</evidence>
<evidence type="ECO:0000256" key="3">
    <source>
        <dbReference type="ARBA" id="ARBA00035306"/>
    </source>
</evidence>
<evidence type="ECO:0000256" key="4">
    <source>
        <dbReference type="ARBA" id="ARBA00035393"/>
    </source>
</evidence>
<sequence length="330" mass="38017">MTVGNSFYEKSNIPKIIGELKHVSFGPNERFRETAVELGRILKLGDSQELVDQLVSPPDSLTTPEKFNWFFLMDLINFHFFYDNYDPYVVKLQDKSYVGSMAGAAAINRWLLQHSSRVIAPLFLGLARPEFIKDIFKAENGEDIPLIEERIKMIHETYTNMLNLKTNFYEASLNRKFDPKAMVDFLVTNFEHFRDFGQFGSTQIAFHKRAQLLVKDVLTNCAADIKQLGFTIKMDYLSVFADYRIPQVLRHYGLIKYTDELNSAIAAGPLTDPTMEVEIRAITLAACDRLSQIMGIPSAELDTLLWKKRRVIGPSLDERYPFHRYRTTAY</sequence>
<reference evidence="7" key="1">
    <citation type="journal article" date="2013" name="Genetics">
        <title>The draft genome and transcriptome of Panagrellus redivivus are shaped by the harsh demands of a free-living lifestyle.</title>
        <authorList>
            <person name="Srinivasan J."/>
            <person name="Dillman A.R."/>
            <person name="Macchietto M.G."/>
            <person name="Heikkinen L."/>
            <person name="Lakso M."/>
            <person name="Fracchia K.M."/>
            <person name="Antoshechkin I."/>
            <person name="Mortazavi A."/>
            <person name="Wong G."/>
            <person name="Sternberg P.W."/>
        </authorList>
    </citation>
    <scope>NUCLEOTIDE SEQUENCE [LARGE SCALE GENOMIC DNA]</scope>
    <source>
        <strain evidence="7">MT8872</strain>
    </source>
</reference>
<dbReference type="Proteomes" id="UP000492821">
    <property type="component" value="Unassembled WGS sequence"/>
</dbReference>
<dbReference type="PANTHER" id="PTHR21314:SF0">
    <property type="entry name" value="QUEUOSINE 5'-PHOSPHATE N-GLYCOSYLASE_HYDROLASE"/>
    <property type="match status" value="1"/>
</dbReference>
<keyword evidence="1 6" id="KW-0378">Hydrolase</keyword>
<dbReference type="AlphaFoldDB" id="A0A7E4UYP1"/>
<dbReference type="GO" id="GO:0006400">
    <property type="term" value="P:tRNA modification"/>
    <property type="evidence" value="ECO:0007669"/>
    <property type="project" value="TreeGrafter"/>
</dbReference>
<dbReference type="InterPro" id="IPR019438">
    <property type="entry name" value="Q_salvage"/>
</dbReference>
<name>A0A7E4UYP1_PANRE</name>
<proteinExistence type="inferred from homology"/>
<dbReference type="PANTHER" id="PTHR21314">
    <property type="entry name" value="QUEUOSINE 5'-PHOSPHATE N-GLYCOSYLASE_HYDROLASE-RELATED"/>
    <property type="match status" value="1"/>
</dbReference>
<comment type="similarity">
    <text evidence="2 6">Belongs to the QNG1 protein family.</text>
</comment>
<evidence type="ECO:0000313" key="8">
    <source>
        <dbReference type="WBParaSite" id="Pan_g14438.t1"/>
    </source>
</evidence>
<accession>A0A7E4UYP1</accession>
<protein>
    <recommendedName>
        <fullName evidence="3 6">Queuosine 5'-phosphate N-glycosylase/hydrolase</fullName>
        <ecNumber evidence="6">3.2.2.-</ecNumber>
    </recommendedName>
    <alternativeName>
        <fullName evidence="4 6">Queuosine-nucleotide N-glycosylase/hydrolase</fullName>
    </alternativeName>
</protein>
<dbReference type="Pfam" id="PF10343">
    <property type="entry name" value="Q_salvage"/>
    <property type="match status" value="1"/>
</dbReference>
<dbReference type="GO" id="GO:0016787">
    <property type="term" value="F:hydrolase activity"/>
    <property type="evidence" value="ECO:0007669"/>
    <property type="project" value="UniProtKB-KW"/>
</dbReference>